<evidence type="ECO:0000313" key="1">
    <source>
        <dbReference type="EMBL" id="QSZ35026.1"/>
    </source>
</evidence>
<name>A0A8A3PJB3_9HELO</name>
<dbReference type="Proteomes" id="UP000672032">
    <property type="component" value="Chromosome 5"/>
</dbReference>
<dbReference type="AlphaFoldDB" id="A0A8A3PJB3"/>
<protein>
    <submittedName>
        <fullName evidence="1">Uncharacterized protein</fullName>
    </submittedName>
</protein>
<accession>A0A8A3PJB3</accession>
<proteinExistence type="predicted"/>
<gene>
    <name evidence="1" type="ORF">DSL72_007888</name>
</gene>
<organism evidence="1 2">
    <name type="scientific">Monilinia vaccinii-corymbosi</name>
    <dbReference type="NCBI Taxonomy" id="61207"/>
    <lineage>
        <taxon>Eukaryota</taxon>
        <taxon>Fungi</taxon>
        <taxon>Dikarya</taxon>
        <taxon>Ascomycota</taxon>
        <taxon>Pezizomycotina</taxon>
        <taxon>Leotiomycetes</taxon>
        <taxon>Helotiales</taxon>
        <taxon>Sclerotiniaceae</taxon>
        <taxon>Monilinia</taxon>
    </lineage>
</organism>
<sequence>MAPPTSTIAPGDEITSRAETVELIPPNQLVSFRPESGSLVVKVDFYSPGPSPEPDSVDHLLGMINTLPQYAFEARVVHLGIIFKYRRKDDLGFNQARHLVISRLVEEINEFQNITSLRVSVVVGRIHLDQILDPVSAVYGLRVPFNARGSNFRGWILGVKEDGKMVELIRQGSPLDHILLVRFVRGH</sequence>
<evidence type="ECO:0000313" key="2">
    <source>
        <dbReference type="Proteomes" id="UP000672032"/>
    </source>
</evidence>
<dbReference type="OrthoDB" id="3469093at2759"/>
<keyword evidence="2" id="KW-1185">Reference proteome</keyword>
<reference evidence="1" key="1">
    <citation type="submission" date="2020-10" db="EMBL/GenBank/DDBJ databases">
        <title>Genome Sequence of Monilinia vaccinii-corymbosi Sheds Light on Mummy Berry Disease Infection of Blueberry and Mating Type.</title>
        <authorList>
            <person name="Yow A.G."/>
            <person name="Zhang Y."/>
            <person name="Bansal K."/>
            <person name="Eacker S.M."/>
            <person name="Sullivan S."/>
            <person name="Liachko I."/>
            <person name="Cubeta M.A."/>
            <person name="Rollins J.A."/>
            <person name="Ashrafi H."/>
        </authorList>
    </citation>
    <scope>NUCLEOTIDE SEQUENCE</scope>
    <source>
        <strain evidence="1">RL-1</strain>
    </source>
</reference>
<dbReference type="EMBL" id="CP063409">
    <property type="protein sequence ID" value="QSZ35026.1"/>
    <property type="molecule type" value="Genomic_DNA"/>
</dbReference>